<evidence type="ECO:0000313" key="2">
    <source>
        <dbReference type="Proteomes" id="UP000318080"/>
    </source>
</evidence>
<sequence>MTVKNTNSSVLADLWARNNEGVAALIAALEEALTSPAKIAALAAIELPAWGRLFDWRWTRAIEVVMPAAVGAAYGDPQRHPEIVAAGLAASLGVEEKNRSLARPTTWGAAGVVSSQLAYANFLRQRGARGDAASYVMGGLVAAIGLSKAAVSDGPLRTATGVGALSTAVLVALANDGMLRAQSPAAAGLSHGANLLAASEALTFLRAWRERNDKKTWRVAGAAEVATRGIGKLLLMRGLAR</sequence>
<dbReference type="RefSeq" id="WP_141628501.1">
    <property type="nucleotide sequence ID" value="NZ_JANIKK010000011.1"/>
</dbReference>
<comment type="caution">
    <text evidence="1">The sequence shown here is derived from an EMBL/GenBank/DDBJ whole genome shotgun (WGS) entry which is preliminary data.</text>
</comment>
<gene>
    <name evidence="1" type="ORF">EJK80_01570</name>
</gene>
<dbReference type="STRING" id="1686286.GCA_900092335_00551"/>
<evidence type="ECO:0000313" key="1">
    <source>
        <dbReference type="EMBL" id="TQE44303.1"/>
    </source>
</evidence>
<organism evidence="1 2">
    <name type="scientific">Corynebacterium phoceense</name>
    <dbReference type="NCBI Taxonomy" id="1686286"/>
    <lineage>
        <taxon>Bacteria</taxon>
        <taxon>Bacillati</taxon>
        <taxon>Actinomycetota</taxon>
        <taxon>Actinomycetes</taxon>
        <taxon>Mycobacteriales</taxon>
        <taxon>Corynebacteriaceae</taxon>
        <taxon>Corynebacterium</taxon>
    </lineage>
</organism>
<dbReference type="AlphaFoldDB" id="A0A540R981"/>
<proteinExistence type="predicted"/>
<accession>A0A540R981</accession>
<keyword evidence="2" id="KW-1185">Reference proteome</keyword>
<reference evidence="1 2" key="1">
    <citation type="submission" date="2019-06" db="EMBL/GenBank/DDBJ databases">
        <title>Draft genome of C. phoceense Strain 272.</title>
        <authorList>
            <person name="Pacheco L.G.C."/>
            <person name="Barberis C.M."/>
            <person name="Almuzara M.N."/>
            <person name="Traglia G.M."/>
            <person name="Santos C.S."/>
            <person name="Rocha D.J.P.G."/>
            <person name="Aguiar E.R.G.R."/>
            <person name="Vay C.A."/>
        </authorList>
    </citation>
    <scope>NUCLEOTIDE SEQUENCE [LARGE SCALE GENOMIC DNA]</scope>
    <source>
        <strain evidence="1 2">272</strain>
    </source>
</reference>
<dbReference type="EMBL" id="VHIR01000002">
    <property type="protein sequence ID" value="TQE44303.1"/>
    <property type="molecule type" value="Genomic_DNA"/>
</dbReference>
<name>A0A540R981_9CORY</name>
<protein>
    <submittedName>
        <fullName evidence="1">Uncharacterized protein</fullName>
    </submittedName>
</protein>
<dbReference type="Proteomes" id="UP000318080">
    <property type="component" value="Unassembled WGS sequence"/>
</dbReference>